<evidence type="ECO:0000256" key="2">
    <source>
        <dbReference type="ARBA" id="ARBA00022723"/>
    </source>
</evidence>
<keyword evidence="1" id="KW-0004">4Fe-4S</keyword>
<evidence type="ECO:0000313" key="6">
    <source>
        <dbReference type="EMBL" id="MBK1878961.1"/>
    </source>
</evidence>
<dbReference type="GO" id="GO:0016491">
    <property type="term" value="F:oxidoreductase activity"/>
    <property type="evidence" value="ECO:0007669"/>
    <property type="project" value="UniProtKB-KW"/>
</dbReference>
<proteinExistence type="predicted"/>
<organism evidence="6 7">
    <name type="scientific">Pelagicoccus mobilis</name>
    <dbReference type="NCBI Taxonomy" id="415221"/>
    <lineage>
        <taxon>Bacteria</taxon>
        <taxon>Pseudomonadati</taxon>
        <taxon>Verrucomicrobiota</taxon>
        <taxon>Opitutia</taxon>
        <taxon>Puniceicoccales</taxon>
        <taxon>Pelagicoccaceae</taxon>
        <taxon>Pelagicoccus</taxon>
    </lineage>
</organism>
<dbReference type="Pfam" id="PF12831">
    <property type="entry name" value="FAD_oxidored"/>
    <property type="match status" value="1"/>
</dbReference>
<sequence>MIVENFSEEVRGLKKVSIDAGLVVVGGGMAGACAAISAAREGVKVVLVQDRPVLGGNASSEVRLWILGATSHLGNNNRWSREGGVIDEILVENLYRNKEGNAIILDTIILEKVRSEPNITLLLNTAAYEVEKSSPTKISKVWAFCSQNLTRYELNAPLFCDASGDGVVGFAAGAAFRMGAESKDEFGELFAPDAKYGELLGHTIYFYTKDIGKPVDYVAPDFALKDITKLPKYRSINVKDHGCKLWWVEYGGSLDTIHDSEEIKWELWKIVYGIWDHIKNSGEFPEAENLTLEWVGTIPGKRESRRFEGDYMLTQRDVVDRVDFKDAVSFGGWAIDLHPEDGVYNELPSCTQWHGKGVYQIPYRCFYSRNIENLFLAGRIISASHVAFGTTRVMATCGHGGMVIGHAAAQCLEEGVSPRDLLESERMKRLQNSLNKEGQSIPKFELEGDGDLAQAATLSCSSVDALASLPASDSEFISLENASGQWLPLKAGVQYRFTVQALSKGESEMQVKLRAAEEGDHYTPDRLIESKTVTLVDGEQTVEVVFENALDRDQYALLSFHGDASVKLRASDVRQTGTVSAFNVGNAAVSNNGVQSPPEGIGIDSFEFWRPLRRPDGLNIAFEVSPALEAFGVDLLKNGYTRPNGRSNAWVASLADESPELTLNWSDKITVKEIYLYFDSDFDHPMESSQFGHPERVVPFTVNNYQVVDGEGNVLQTVKGNHQTINRIVLPEAIETDRLVVKLEHPSETVPAALFGLRCYSE</sequence>
<dbReference type="AlphaFoldDB" id="A0A934VMK9"/>
<accession>A0A934VMK9</accession>
<evidence type="ECO:0000313" key="7">
    <source>
        <dbReference type="Proteomes" id="UP000617628"/>
    </source>
</evidence>
<evidence type="ECO:0000256" key="1">
    <source>
        <dbReference type="ARBA" id="ARBA00022485"/>
    </source>
</evidence>
<dbReference type="PANTHER" id="PTHR43498:SF1">
    <property type="entry name" value="COB--COM HETERODISULFIDE REDUCTASE IRON-SULFUR SUBUNIT A"/>
    <property type="match status" value="1"/>
</dbReference>
<dbReference type="InterPro" id="IPR036188">
    <property type="entry name" value="FAD/NAD-bd_sf"/>
</dbReference>
<dbReference type="SUPFAM" id="SSF51905">
    <property type="entry name" value="FAD/NAD(P)-binding domain"/>
    <property type="match status" value="1"/>
</dbReference>
<dbReference type="GO" id="GO:0046872">
    <property type="term" value="F:metal ion binding"/>
    <property type="evidence" value="ECO:0007669"/>
    <property type="project" value="UniProtKB-KW"/>
</dbReference>
<reference evidence="6" key="1">
    <citation type="submission" date="2021-01" db="EMBL/GenBank/DDBJ databases">
        <title>Modified the classification status of verrucomicrobia.</title>
        <authorList>
            <person name="Feng X."/>
        </authorList>
    </citation>
    <scope>NUCLEOTIDE SEQUENCE</scope>
    <source>
        <strain evidence="6">KCTC 13126</strain>
    </source>
</reference>
<protein>
    <submittedName>
        <fullName evidence="6">FAD-dependent oxidoreductase</fullName>
    </submittedName>
</protein>
<name>A0A934VMK9_9BACT</name>
<evidence type="ECO:0000256" key="4">
    <source>
        <dbReference type="ARBA" id="ARBA00023004"/>
    </source>
</evidence>
<keyword evidence="7" id="KW-1185">Reference proteome</keyword>
<dbReference type="EMBL" id="JAENIL010000038">
    <property type="protein sequence ID" value="MBK1878961.1"/>
    <property type="molecule type" value="Genomic_DNA"/>
</dbReference>
<gene>
    <name evidence="6" type="ORF">JIN87_18905</name>
</gene>
<keyword evidence="3" id="KW-0560">Oxidoreductase</keyword>
<dbReference type="Proteomes" id="UP000617628">
    <property type="component" value="Unassembled WGS sequence"/>
</dbReference>
<dbReference type="RefSeq" id="WP_200357175.1">
    <property type="nucleotide sequence ID" value="NZ_JAENIL010000038.1"/>
</dbReference>
<dbReference type="GO" id="GO:0051539">
    <property type="term" value="F:4 iron, 4 sulfur cluster binding"/>
    <property type="evidence" value="ECO:0007669"/>
    <property type="project" value="UniProtKB-KW"/>
</dbReference>
<comment type="caution">
    <text evidence="6">The sequence shown here is derived from an EMBL/GenBank/DDBJ whole genome shotgun (WGS) entry which is preliminary data.</text>
</comment>
<keyword evidence="4" id="KW-0408">Iron</keyword>
<keyword evidence="2" id="KW-0479">Metal-binding</keyword>
<dbReference type="PANTHER" id="PTHR43498">
    <property type="entry name" value="FERREDOXIN:COB-COM HETERODISULFIDE REDUCTASE SUBUNIT A"/>
    <property type="match status" value="1"/>
</dbReference>
<keyword evidence="5" id="KW-0411">Iron-sulfur</keyword>
<dbReference type="Gene3D" id="2.60.120.260">
    <property type="entry name" value="Galactose-binding domain-like"/>
    <property type="match status" value="1"/>
</dbReference>
<evidence type="ECO:0000256" key="5">
    <source>
        <dbReference type="ARBA" id="ARBA00023014"/>
    </source>
</evidence>
<dbReference type="Gene3D" id="3.50.50.60">
    <property type="entry name" value="FAD/NAD(P)-binding domain"/>
    <property type="match status" value="1"/>
</dbReference>
<evidence type="ECO:0000256" key="3">
    <source>
        <dbReference type="ARBA" id="ARBA00023002"/>
    </source>
</evidence>
<dbReference type="InterPro" id="IPR039650">
    <property type="entry name" value="HdrA-like"/>
</dbReference>